<dbReference type="AlphaFoldDB" id="A0A1D1ZIR4"/>
<dbReference type="SUPFAM" id="SSF57625">
    <property type="entry name" value="Invertebrate chitin-binding proteins"/>
    <property type="match status" value="2"/>
</dbReference>
<name>A0A1D1ZIR4_9ARAE</name>
<dbReference type="Gene3D" id="2.170.140.10">
    <property type="entry name" value="Chitin binding domain"/>
    <property type="match status" value="2"/>
</dbReference>
<dbReference type="SMART" id="SM00494">
    <property type="entry name" value="ChtBD2"/>
    <property type="match status" value="2"/>
</dbReference>
<dbReference type="InterPro" id="IPR036508">
    <property type="entry name" value="Chitin-bd_dom_sf"/>
</dbReference>
<evidence type="ECO:0000256" key="1">
    <source>
        <dbReference type="SAM" id="MobiDB-lite"/>
    </source>
</evidence>
<feature type="compositionally biased region" description="Acidic residues" evidence="1">
    <location>
        <begin position="281"/>
        <end position="313"/>
    </location>
</feature>
<feature type="non-terminal residue" evidence="3">
    <location>
        <position position="1"/>
    </location>
</feature>
<sequence length="395" mass="42666">SIDTNMDTSMARTIVLLLAAAAVAVEAVGTAPRTLRPKPQLKLLAAAAPALDTLDCQDQLSRCSDCTTALTCTRLGTVYRPLRTTACSGTTPYCSDGACVATMPDTDDCSAAPAEDTSFVCNGDGYYPSPSNCRKYYLCAGGKAYAYDCTSYKNTVYSHEKALCVPNSEATCSTVTCNNNNVGVYQQWRSEHSVYFVCTDNNPEHAYVADCGANSAIDAASGNCTTTCLREGRLADEHSPDRYLECIQTATNTFTNPIPGTCPEATTFDAATERCVSTASNDDDDDDVENNDDSSEDSDEDSEDEREETEEEFLDRYAKAVSTVENVILAEGDVEDEVQKLELGALDEVDIHKAVFSLVQRHHQVLLGGQLLPSPLITGILHTFPEYGLYFQSSS</sequence>
<gene>
    <name evidence="3" type="primary">cht-1_1</name>
    <name evidence="3" type="ORF">g.80759</name>
</gene>
<dbReference type="GO" id="GO:0008061">
    <property type="term" value="F:chitin binding"/>
    <property type="evidence" value="ECO:0007669"/>
    <property type="project" value="InterPro"/>
</dbReference>
<dbReference type="PROSITE" id="PS50940">
    <property type="entry name" value="CHIT_BIND_II"/>
    <property type="match status" value="1"/>
</dbReference>
<accession>A0A1D1ZIR4</accession>
<evidence type="ECO:0000259" key="2">
    <source>
        <dbReference type="PROSITE" id="PS50940"/>
    </source>
</evidence>
<protein>
    <submittedName>
        <fullName evidence="3">Putative endochitinase</fullName>
    </submittedName>
</protein>
<feature type="region of interest" description="Disordered" evidence="1">
    <location>
        <begin position="277"/>
        <end position="313"/>
    </location>
</feature>
<dbReference type="Pfam" id="PF01607">
    <property type="entry name" value="CBM_14"/>
    <property type="match status" value="1"/>
</dbReference>
<reference evidence="3" key="1">
    <citation type="submission" date="2015-07" db="EMBL/GenBank/DDBJ databases">
        <title>Transcriptome Assembly of Anthurium amnicola.</title>
        <authorList>
            <person name="Suzuki J."/>
        </authorList>
    </citation>
    <scope>NUCLEOTIDE SEQUENCE</scope>
</reference>
<feature type="domain" description="Chitin-binding type-2" evidence="2">
    <location>
        <begin position="118"/>
        <end position="174"/>
    </location>
</feature>
<organism evidence="3">
    <name type="scientific">Anthurium amnicola</name>
    <dbReference type="NCBI Taxonomy" id="1678845"/>
    <lineage>
        <taxon>Eukaryota</taxon>
        <taxon>Viridiplantae</taxon>
        <taxon>Streptophyta</taxon>
        <taxon>Embryophyta</taxon>
        <taxon>Tracheophyta</taxon>
        <taxon>Spermatophyta</taxon>
        <taxon>Magnoliopsida</taxon>
        <taxon>Liliopsida</taxon>
        <taxon>Araceae</taxon>
        <taxon>Pothoideae</taxon>
        <taxon>Potheae</taxon>
        <taxon>Anthurium</taxon>
    </lineage>
</organism>
<evidence type="ECO:0000313" key="3">
    <source>
        <dbReference type="EMBL" id="JAT66691.1"/>
    </source>
</evidence>
<dbReference type="GO" id="GO:0005576">
    <property type="term" value="C:extracellular region"/>
    <property type="evidence" value="ECO:0007669"/>
    <property type="project" value="InterPro"/>
</dbReference>
<dbReference type="InterPro" id="IPR002557">
    <property type="entry name" value="Chitin-bd_dom"/>
</dbReference>
<proteinExistence type="predicted"/>
<dbReference type="EMBL" id="GDJX01001245">
    <property type="protein sequence ID" value="JAT66691.1"/>
    <property type="molecule type" value="Transcribed_RNA"/>
</dbReference>